<name>A0A5J4USP4_9EUKA</name>
<accession>A0A5J4USP4</accession>
<comment type="caution">
    <text evidence="1">The sequence shown here is derived from an EMBL/GenBank/DDBJ whole genome shotgun (WGS) entry which is preliminary data.</text>
</comment>
<dbReference type="AlphaFoldDB" id="A0A5J4USP4"/>
<evidence type="ECO:0000313" key="2">
    <source>
        <dbReference type="Proteomes" id="UP000324800"/>
    </source>
</evidence>
<dbReference type="EMBL" id="SNRW01012756">
    <property type="protein sequence ID" value="KAA6373437.1"/>
    <property type="molecule type" value="Genomic_DNA"/>
</dbReference>
<sequence>MLNNGCFDLMLRCLTPIQFHTTGGPVSRQLDRQMATNIFQLVGNRCCLIQIKMISAIPSTEQHQSFENINGQQHNCIQHQSRCRSSAIKKVNRQNIRRI</sequence>
<evidence type="ECO:0000313" key="1">
    <source>
        <dbReference type="EMBL" id="KAA6373437.1"/>
    </source>
</evidence>
<proteinExistence type="predicted"/>
<dbReference type="Proteomes" id="UP000324800">
    <property type="component" value="Unassembled WGS sequence"/>
</dbReference>
<reference evidence="1 2" key="1">
    <citation type="submission" date="2019-03" db="EMBL/GenBank/DDBJ databases">
        <title>Single cell metagenomics reveals metabolic interactions within the superorganism composed of flagellate Streblomastix strix and complex community of Bacteroidetes bacteria on its surface.</title>
        <authorList>
            <person name="Treitli S.C."/>
            <person name="Kolisko M."/>
            <person name="Husnik F."/>
            <person name="Keeling P."/>
            <person name="Hampl V."/>
        </authorList>
    </citation>
    <scope>NUCLEOTIDE SEQUENCE [LARGE SCALE GENOMIC DNA]</scope>
    <source>
        <strain evidence="1">ST1C</strain>
    </source>
</reference>
<protein>
    <submittedName>
        <fullName evidence="1">Uncharacterized protein</fullName>
    </submittedName>
</protein>
<organism evidence="1 2">
    <name type="scientific">Streblomastix strix</name>
    <dbReference type="NCBI Taxonomy" id="222440"/>
    <lineage>
        <taxon>Eukaryota</taxon>
        <taxon>Metamonada</taxon>
        <taxon>Preaxostyla</taxon>
        <taxon>Oxymonadida</taxon>
        <taxon>Streblomastigidae</taxon>
        <taxon>Streblomastix</taxon>
    </lineage>
</organism>
<gene>
    <name evidence="1" type="ORF">EZS28_031037</name>
</gene>